<dbReference type="HAMAP" id="MF_01077">
    <property type="entry name" value="RimP"/>
    <property type="match status" value="1"/>
</dbReference>
<dbReference type="SUPFAM" id="SSF75420">
    <property type="entry name" value="YhbC-like, N-terminal domain"/>
    <property type="match status" value="1"/>
</dbReference>
<dbReference type="Proteomes" id="UP000061135">
    <property type="component" value="Chromosome"/>
</dbReference>
<name>A0A0E3V0Y1_9BURK</name>
<dbReference type="InterPro" id="IPR028989">
    <property type="entry name" value="RimP_N"/>
</dbReference>
<gene>
    <name evidence="3" type="primary">rimP</name>
    <name evidence="5" type="ORF">CL55_00006550</name>
</gene>
<dbReference type="SUPFAM" id="SSF74942">
    <property type="entry name" value="YhbC-like, C-terminal domain"/>
    <property type="match status" value="1"/>
</dbReference>
<dbReference type="PATRIC" id="fig|576611.7.peg.663"/>
<dbReference type="GO" id="GO:0000028">
    <property type="term" value="P:ribosomal small subunit assembly"/>
    <property type="evidence" value="ECO:0007669"/>
    <property type="project" value="TreeGrafter"/>
</dbReference>
<dbReference type="HOGENOM" id="CLU_070525_1_0_4"/>
<dbReference type="InterPro" id="IPR035956">
    <property type="entry name" value="RimP_N_sf"/>
</dbReference>
<dbReference type="Gene3D" id="3.30.300.70">
    <property type="entry name" value="RimP-like superfamily, N-terminal"/>
    <property type="match status" value="1"/>
</dbReference>
<sequence length="163" mass="18187">MKDQRIISAEVENLGYTLVDIEREAGGLLRVTIENPDYERLINVQDCEKVSHQLSYTLPVENIPFERLEISSPGLDRPVKSAADYERFSGMEVDLKLRVAAGDRKKFRGVLQGLLSGELDSPDAKFGLLFEGADGAESQLEFSLAEVDKTRLVPVIDFKGRKS</sequence>
<dbReference type="GO" id="GO:0005829">
    <property type="term" value="C:cytosol"/>
    <property type="evidence" value="ECO:0007669"/>
    <property type="project" value="TreeGrafter"/>
</dbReference>
<keyword evidence="2 3" id="KW-0690">Ribosome biogenesis</keyword>
<comment type="similarity">
    <text evidence="3">Belongs to the RimP family.</text>
</comment>
<dbReference type="Pfam" id="PF02576">
    <property type="entry name" value="RimP_N"/>
    <property type="match status" value="1"/>
</dbReference>
<dbReference type="GO" id="GO:0006412">
    <property type="term" value="P:translation"/>
    <property type="evidence" value="ECO:0007669"/>
    <property type="project" value="TreeGrafter"/>
</dbReference>
<organism evidence="5 6">
    <name type="scientific">Polynucleobacter duraquae</name>
    <dbReference type="NCBI Taxonomy" id="1835254"/>
    <lineage>
        <taxon>Bacteria</taxon>
        <taxon>Pseudomonadati</taxon>
        <taxon>Pseudomonadota</taxon>
        <taxon>Betaproteobacteria</taxon>
        <taxon>Burkholderiales</taxon>
        <taxon>Burkholderiaceae</taxon>
        <taxon>Polynucleobacter</taxon>
    </lineage>
</organism>
<dbReference type="RefSeq" id="WP_046329859.1">
    <property type="nucleotide sequence ID" value="NZ_CP007501.1"/>
</dbReference>
<evidence type="ECO:0000259" key="4">
    <source>
        <dbReference type="Pfam" id="PF02576"/>
    </source>
</evidence>
<accession>A0A0E3V0Y1</accession>
<feature type="domain" description="Ribosome maturation factor RimP N-terminal" evidence="4">
    <location>
        <begin position="7"/>
        <end position="76"/>
    </location>
</feature>
<dbReference type="InterPro" id="IPR003728">
    <property type="entry name" value="Ribosome_maturation_RimP"/>
</dbReference>
<proteinExistence type="inferred from homology"/>
<evidence type="ECO:0000256" key="2">
    <source>
        <dbReference type="ARBA" id="ARBA00022517"/>
    </source>
</evidence>
<dbReference type="KEGG" id="pdq:CL55_00006550"/>
<keyword evidence="6" id="KW-1185">Reference proteome</keyword>
<evidence type="ECO:0000313" key="5">
    <source>
        <dbReference type="EMBL" id="AKD24988.1"/>
    </source>
</evidence>
<dbReference type="PANTHER" id="PTHR33867">
    <property type="entry name" value="RIBOSOME MATURATION FACTOR RIMP"/>
    <property type="match status" value="1"/>
</dbReference>
<reference evidence="5 6" key="1">
    <citation type="submission" date="2014-03" db="EMBL/GenBank/DDBJ databases">
        <title>Genome of Polynucleobacter strain MWH-MoK4.</title>
        <authorList>
            <person name="Hahn M.W."/>
        </authorList>
    </citation>
    <scope>NUCLEOTIDE SEQUENCE [LARGE SCALE GENOMIC DNA]</scope>
    <source>
        <strain evidence="5 6">MWH-MoK4</strain>
    </source>
</reference>
<comment type="function">
    <text evidence="3">Required for maturation of 30S ribosomal subunits.</text>
</comment>
<protein>
    <recommendedName>
        <fullName evidence="3">Ribosome maturation factor RimP</fullName>
    </recommendedName>
</protein>
<evidence type="ECO:0000256" key="1">
    <source>
        <dbReference type="ARBA" id="ARBA00022490"/>
    </source>
</evidence>
<dbReference type="CDD" id="cd01734">
    <property type="entry name" value="YlxS_C"/>
    <property type="match status" value="1"/>
</dbReference>
<dbReference type="STRING" id="1835254.CL55_00006550"/>
<dbReference type="AlphaFoldDB" id="A0A0E3V0Y1"/>
<dbReference type="NCBIfam" id="NF000929">
    <property type="entry name" value="PRK00092.2-1"/>
    <property type="match status" value="1"/>
</dbReference>
<dbReference type="InterPro" id="IPR028998">
    <property type="entry name" value="RimP_C"/>
</dbReference>
<comment type="subcellular location">
    <subcellularLocation>
        <location evidence="3">Cytoplasm</location>
    </subcellularLocation>
</comment>
<dbReference type="OrthoDB" id="9805006at2"/>
<dbReference type="InterPro" id="IPR036847">
    <property type="entry name" value="RimP_C_sf"/>
</dbReference>
<keyword evidence="1 3" id="KW-0963">Cytoplasm</keyword>
<evidence type="ECO:0000313" key="6">
    <source>
        <dbReference type="Proteomes" id="UP000061135"/>
    </source>
</evidence>
<evidence type="ECO:0000256" key="3">
    <source>
        <dbReference type="HAMAP-Rule" id="MF_01077"/>
    </source>
</evidence>
<dbReference type="EMBL" id="CP007501">
    <property type="protein sequence ID" value="AKD24988.1"/>
    <property type="molecule type" value="Genomic_DNA"/>
</dbReference>
<dbReference type="PANTHER" id="PTHR33867:SF1">
    <property type="entry name" value="RIBOSOME MATURATION FACTOR RIMP"/>
    <property type="match status" value="1"/>
</dbReference>